<reference evidence="4" key="1">
    <citation type="journal article" date="2023" name="Mol. Phylogenet. Evol.">
        <title>Genome-scale phylogeny and comparative genomics of the fungal order Sordariales.</title>
        <authorList>
            <person name="Hensen N."/>
            <person name="Bonometti L."/>
            <person name="Westerberg I."/>
            <person name="Brannstrom I.O."/>
            <person name="Guillou S."/>
            <person name="Cros-Aarteil S."/>
            <person name="Calhoun S."/>
            <person name="Haridas S."/>
            <person name="Kuo A."/>
            <person name="Mondo S."/>
            <person name="Pangilinan J."/>
            <person name="Riley R."/>
            <person name="LaButti K."/>
            <person name="Andreopoulos B."/>
            <person name="Lipzen A."/>
            <person name="Chen C."/>
            <person name="Yan M."/>
            <person name="Daum C."/>
            <person name="Ng V."/>
            <person name="Clum A."/>
            <person name="Steindorff A."/>
            <person name="Ohm R.A."/>
            <person name="Martin F."/>
            <person name="Silar P."/>
            <person name="Natvig D.O."/>
            <person name="Lalanne C."/>
            <person name="Gautier V."/>
            <person name="Ament-Velasquez S.L."/>
            <person name="Kruys A."/>
            <person name="Hutchinson M.I."/>
            <person name="Powell A.J."/>
            <person name="Barry K."/>
            <person name="Miller A.N."/>
            <person name="Grigoriev I.V."/>
            <person name="Debuchy R."/>
            <person name="Gladieux P."/>
            <person name="Hiltunen Thoren M."/>
            <person name="Johannesson H."/>
        </authorList>
    </citation>
    <scope>NUCLEOTIDE SEQUENCE</scope>
    <source>
        <strain evidence="4">CBS 757.83</strain>
    </source>
</reference>
<keyword evidence="3" id="KW-1133">Transmembrane helix</keyword>
<evidence type="ECO:0000313" key="5">
    <source>
        <dbReference type="Proteomes" id="UP001305647"/>
    </source>
</evidence>
<feature type="compositionally biased region" description="Polar residues" evidence="2">
    <location>
        <begin position="89"/>
        <end position="104"/>
    </location>
</feature>
<dbReference type="EMBL" id="MU863644">
    <property type="protein sequence ID" value="KAK4100059.1"/>
    <property type="molecule type" value="Genomic_DNA"/>
</dbReference>
<feature type="region of interest" description="Disordered" evidence="2">
    <location>
        <begin position="169"/>
        <end position="283"/>
    </location>
</feature>
<proteinExistence type="predicted"/>
<organism evidence="4 5">
    <name type="scientific">Parathielavia hyrcaniae</name>
    <dbReference type="NCBI Taxonomy" id="113614"/>
    <lineage>
        <taxon>Eukaryota</taxon>
        <taxon>Fungi</taxon>
        <taxon>Dikarya</taxon>
        <taxon>Ascomycota</taxon>
        <taxon>Pezizomycotina</taxon>
        <taxon>Sordariomycetes</taxon>
        <taxon>Sordariomycetidae</taxon>
        <taxon>Sordariales</taxon>
        <taxon>Chaetomiaceae</taxon>
        <taxon>Parathielavia</taxon>
    </lineage>
</organism>
<protein>
    <submittedName>
        <fullName evidence="4">Uncharacterized protein</fullName>
    </submittedName>
</protein>
<feature type="coiled-coil region" evidence="1">
    <location>
        <begin position="287"/>
        <end position="343"/>
    </location>
</feature>
<keyword evidence="3" id="KW-0472">Membrane</keyword>
<feature type="compositionally biased region" description="Basic and acidic residues" evidence="2">
    <location>
        <begin position="33"/>
        <end position="43"/>
    </location>
</feature>
<evidence type="ECO:0000256" key="1">
    <source>
        <dbReference type="SAM" id="Coils"/>
    </source>
</evidence>
<keyword evidence="1" id="KW-0175">Coiled coil</keyword>
<accession>A0AAN6PY22</accession>
<feature type="compositionally biased region" description="Pro residues" evidence="2">
    <location>
        <begin position="225"/>
        <end position="250"/>
    </location>
</feature>
<feature type="region of interest" description="Disordered" evidence="2">
    <location>
        <begin position="1"/>
        <end position="104"/>
    </location>
</feature>
<feature type="compositionally biased region" description="Polar residues" evidence="2">
    <location>
        <begin position="10"/>
        <end position="23"/>
    </location>
</feature>
<gene>
    <name evidence="4" type="ORF">N658DRAFT_525060</name>
</gene>
<evidence type="ECO:0000256" key="2">
    <source>
        <dbReference type="SAM" id="MobiDB-lite"/>
    </source>
</evidence>
<feature type="compositionally biased region" description="Basic and acidic residues" evidence="2">
    <location>
        <begin position="194"/>
        <end position="212"/>
    </location>
</feature>
<feature type="transmembrane region" description="Helical" evidence="3">
    <location>
        <begin position="380"/>
        <end position="397"/>
    </location>
</feature>
<sequence length="455" mass="48849">MATHRAENQEGLQAATTKSQASSFDPLANTPMKRTEMEDDKKSGQTQEPSPGATNTSQPTATHQPQSEPSKPDESDGNIRVSLPPPSMSPGTGQQAGPSSPMTASVQHHPVFVMRDPDGARFAPFMGEDSPNSTESMTEVIIRDQIRRCEAMLGRSLTHNERETITSHYHSMGCDRGAPSETDEPTMTVRSHPHRNEVEDEPKSVDPSRPHAGDGSNTGGNHQPPLLPSPAPAPSPAAGPFHPPTQPSPGPTTTLGKRPWDPEEKDDPDPINTLPGLRGRPLDGLSEADLRQEIERLEGQLRDVARGGFTLLRFERRASEKRLGKLEAELAAVKAEVTELRARFDEAVVNMERGGGGGSRRAERDAAAAAARHRRGGGLFGFKSVMFVVAMIVWLHVGTEAMVHSKRLADGYGGYVNGGFNGLGSVLVFGTWKQFVVFEAAVVFLGVLGCGAVMG</sequence>
<reference evidence="4" key="2">
    <citation type="submission" date="2023-05" db="EMBL/GenBank/DDBJ databases">
        <authorList>
            <consortium name="Lawrence Berkeley National Laboratory"/>
            <person name="Steindorff A."/>
            <person name="Hensen N."/>
            <person name="Bonometti L."/>
            <person name="Westerberg I."/>
            <person name="Brannstrom I.O."/>
            <person name="Guillou S."/>
            <person name="Cros-Aarteil S."/>
            <person name="Calhoun S."/>
            <person name="Haridas S."/>
            <person name="Kuo A."/>
            <person name="Mondo S."/>
            <person name="Pangilinan J."/>
            <person name="Riley R."/>
            <person name="Labutti K."/>
            <person name="Andreopoulos B."/>
            <person name="Lipzen A."/>
            <person name="Chen C."/>
            <person name="Yanf M."/>
            <person name="Daum C."/>
            <person name="Ng V."/>
            <person name="Clum A."/>
            <person name="Ohm R."/>
            <person name="Martin F."/>
            <person name="Silar P."/>
            <person name="Natvig D."/>
            <person name="Lalanne C."/>
            <person name="Gautier V."/>
            <person name="Ament-Velasquez S.L."/>
            <person name="Kruys A."/>
            <person name="Hutchinson M.I."/>
            <person name="Powell A.J."/>
            <person name="Barry K."/>
            <person name="Miller A.N."/>
            <person name="Grigoriev I.V."/>
            <person name="Debuchy R."/>
            <person name="Gladieux P."/>
            <person name="Thoren M.H."/>
            <person name="Johannesson H."/>
        </authorList>
    </citation>
    <scope>NUCLEOTIDE SEQUENCE</scope>
    <source>
        <strain evidence="4">CBS 757.83</strain>
    </source>
</reference>
<dbReference type="Proteomes" id="UP001305647">
    <property type="component" value="Unassembled WGS sequence"/>
</dbReference>
<evidence type="ECO:0000256" key="3">
    <source>
        <dbReference type="SAM" id="Phobius"/>
    </source>
</evidence>
<keyword evidence="5" id="KW-1185">Reference proteome</keyword>
<dbReference type="AlphaFoldDB" id="A0AAN6PY22"/>
<comment type="caution">
    <text evidence="4">The sequence shown here is derived from an EMBL/GenBank/DDBJ whole genome shotgun (WGS) entry which is preliminary data.</text>
</comment>
<keyword evidence="3" id="KW-0812">Transmembrane</keyword>
<feature type="transmembrane region" description="Helical" evidence="3">
    <location>
        <begin position="435"/>
        <end position="454"/>
    </location>
</feature>
<feature type="compositionally biased region" description="Polar residues" evidence="2">
    <location>
        <begin position="44"/>
        <end position="69"/>
    </location>
</feature>
<evidence type="ECO:0000313" key="4">
    <source>
        <dbReference type="EMBL" id="KAK4100059.1"/>
    </source>
</evidence>
<name>A0AAN6PY22_9PEZI</name>
<feature type="compositionally biased region" description="Low complexity" evidence="2">
    <location>
        <begin position="274"/>
        <end position="283"/>
    </location>
</feature>